<dbReference type="SMART" id="SM00312">
    <property type="entry name" value="PX"/>
    <property type="match status" value="1"/>
</dbReference>
<keyword evidence="3" id="KW-0175">Coiled coil</keyword>
<evidence type="ECO:0000259" key="8">
    <source>
        <dbReference type="PROSITE" id="PS50195"/>
    </source>
</evidence>
<dbReference type="InterPro" id="IPR036871">
    <property type="entry name" value="PX_dom_sf"/>
</dbReference>
<dbReference type="FunFam" id="3.30.1520.10:FF:000034">
    <property type="entry name" value="Vacuolar protein sorting-associated protein 17"/>
    <property type="match status" value="1"/>
</dbReference>
<dbReference type="InterPro" id="IPR015404">
    <property type="entry name" value="Vps5_C"/>
</dbReference>
<evidence type="ECO:0000256" key="5">
    <source>
        <dbReference type="ARBA" id="ARBA00073022"/>
    </source>
</evidence>
<dbReference type="EMBL" id="HG937691">
    <property type="protein sequence ID" value="CDP33194.1"/>
    <property type="molecule type" value="Genomic_DNA"/>
</dbReference>
<gene>
    <name evidence="9" type="ORF">GNLVRS02_ARAD1A03828g</name>
</gene>
<feature type="region of interest" description="Disordered" evidence="7">
    <location>
        <begin position="1"/>
        <end position="133"/>
    </location>
</feature>
<dbReference type="PhylomeDB" id="A0A060SXI1"/>
<dbReference type="GO" id="GO:0032266">
    <property type="term" value="F:phosphatidylinositol-3-phosphate binding"/>
    <property type="evidence" value="ECO:0007669"/>
    <property type="project" value="TreeGrafter"/>
</dbReference>
<feature type="compositionally biased region" description="Basic and acidic residues" evidence="7">
    <location>
        <begin position="536"/>
        <end position="550"/>
    </location>
</feature>
<comment type="function">
    <text evidence="6">Component of the membrane-associated retromer complex which is essential in endosome-to-Golgi retrograde transport.</text>
</comment>
<dbReference type="AlphaFoldDB" id="A0A060SXI1"/>
<feature type="compositionally biased region" description="Basic and acidic residues" evidence="7">
    <location>
        <begin position="23"/>
        <end position="38"/>
    </location>
</feature>
<proteinExistence type="inferred from homology"/>
<dbReference type="InterPro" id="IPR014461">
    <property type="entry name" value="Retromer_complex_Vps17"/>
</dbReference>
<evidence type="ECO:0000256" key="7">
    <source>
        <dbReference type="SAM" id="MobiDB-lite"/>
    </source>
</evidence>
<sequence length="577" mass="64295">MASSIPYLPDAEQNPFAEQNEGSDIHSRVSSHDDRHSPEGGSEEGDGHHGDSQSQLESSEAHDSHEPQEVQESHDSHDAHYTPSDENTTNDPDSGTKEHPRRGSEDDENEPLGSIRRQASEGPRTPSGKGGVKKYKLITKVTGLERQGKKDPIIRFDAYTTLPRFRTTTFRDVRRTYHEFEKFFDHLNGNNPECFVPSLPASKTSAGLGTEEDDQKVKSNLQLWLDRVTSNPILARDEEFVYFIEADFGYSPVVKRKPPATGLARKAMKQLQPPPDEVTELQEFRPLVKEVYLRGLDAQHKLEKVSKHRRSLGLATTDFGTRVSNFAAVETVPGMINMWRKLGKVLTSLGDVQAVQATAEASTLGDGLGWVTGDAYVAKEALTNRHLLMRELIKAQATTRARHQTATRVKGSSNLSPVKVDEAIGALEEATHQEEVLTNKVRRVSDNMLLEKGVLLDRFEQDIKTNINNYVLRTIHSERRALSLWESVRLDIRAADSTGGLSRLGRESTPANRRATIAQSQGARGDSWSGDRHRRATDYGSERRLSQDHDDDHEEISQEDTIVDARNAASLLAGSVF</sequence>
<organism evidence="9">
    <name type="scientific">Blastobotrys adeninivorans</name>
    <name type="common">Yeast</name>
    <name type="synonym">Arxula adeninivorans</name>
    <dbReference type="NCBI Taxonomy" id="409370"/>
    <lineage>
        <taxon>Eukaryota</taxon>
        <taxon>Fungi</taxon>
        <taxon>Dikarya</taxon>
        <taxon>Ascomycota</taxon>
        <taxon>Saccharomycotina</taxon>
        <taxon>Dipodascomycetes</taxon>
        <taxon>Dipodascales</taxon>
        <taxon>Trichomonascaceae</taxon>
        <taxon>Blastobotrys</taxon>
    </lineage>
</organism>
<dbReference type="InterPro" id="IPR037907">
    <property type="entry name" value="Vps17_PX"/>
</dbReference>
<accession>A0A060SXI1</accession>
<evidence type="ECO:0000256" key="2">
    <source>
        <dbReference type="ARBA" id="ARBA00022927"/>
    </source>
</evidence>
<feature type="compositionally biased region" description="Basic and acidic residues" evidence="7">
    <location>
        <begin position="94"/>
        <end position="104"/>
    </location>
</feature>
<dbReference type="PANTHER" id="PTHR47433">
    <property type="entry name" value="VACUOLAR PROTEIN SORTING-ASSOCIATED PROTEIN 17"/>
    <property type="match status" value="1"/>
</dbReference>
<dbReference type="InterPro" id="IPR001683">
    <property type="entry name" value="PX_dom"/>
</dbReference>
<dbReference type="PIRSF" id="PIRSF011791">
    <property type="entry name" value="Vps17"/>
    <property type="match status" value="1"/>
</dbReference>
<dbReference type="GO" id="GO:0005829">
    <property type="term" value="C:cytosol"/>
    <property type="evidence" value="ECO:0007669"/>
    <property type="project" value="GOC"/>
</dbReference>
<reference evidence="9" key="2">
    <citation type="submission" date="2014-06" db="EMBL/GenBank/DDBJ databases">
        <title>The complete genome of Blastobotrys (Arxula) adeninivorans LS3 - a yeast of biotechnological interest.</title>
        <authorList>
            <person name="Kunze G."/>
            <person name="Gaillardin C."/>
            <person name="Czernicka M."/>
            <person name="Durrens P."/>
            <person name="Martin T."/>
            <person name="Boer E."/>
            <person name="Gabaldon T."/>
            <person name="Cruz J."/>
            <person name="Talla E."/>
            <person name="Marck C."/>
            <person name="Goffeau A."/>
            <person name="Barbe V."/>
            <person name="Baret P."/>
            <person name="Baronian K."/>
            <person name="Beier S."/>
            <person name="Bleykasten C."/>
            <person name="Bode R."/>
            <person name="Casaregola S."/>
            <person name="Despons L."/>
            <person name="Fairhead C."/>
            <person name="Giersberg M."/>
            <person name="Gierski P."/>
            <person name="Hahnel U."/>
            <person name="Hartmann A."/>
            <person name="Jankowska D."/>
            <person name="Jubin C."/>
            <person name="Jung P."/>
            <person name="Lafontaine I."/>
            <person name="Leh-Louis V."/>
            <person name="Lemaire M."/>
            <person name="Marcet-Houben M."/>
            <person name="Mascher M."/>
            <person name="Morel G."/>
            <person name="Richard G.-F."/>
            <person name="Riechen J."/>
            <person name="Sacerdot C."/>
            <person name="Sarkar A."/>
            <person name="Savel G."/>
            <person name="Schacherer J."/>
            <person name="Sherman D."/>
            <person name="Straub M.-L."/>
            <person name="Stein N."/>
            <person name="Thierry A."/>
            <person name="Trautwein-Schult A."/>
            <person name="Westhof E."/>
            <person name="Worch S."/>
            <person name="Dujon B."/>
            <person name="Souciet J.-L."/>
            <person name="Wincker P."/>
            <person name="Scholz U."/>
            <person name="Neuveglise N."/>
        </authorList>
    </citation>
    <scope>NUCLEOTIDE SEQUENCE</scope>
    <source>
        <strain evidence="9">LS3</strain>
    </source>
</reference>
<evidence type="ECO:0000313" key="9">
    <source>
        <dbReference type="EMBL" id="CDP33194.1"/>
    </source>
</evidence>
<protein>
    <recommendedName>
        <fullName evidence="5 6">Vacuolar protein sorting-associated protein 17</fullName>
    </recommendedName>
</protein>
<feature type="compositionally biased region" description="Basic and acidic residues" evidence="7">
    <location>
        <begin position="59"/>
        <end position="80"/>
    </location>
</feature>
<dbReference type="CDD" id="cd06891">
    <property type="entry name" value="PX_Vps17p"/>
    <property type="match status" value="1"/>
</dbReference>
<dbReference type="Gene3D" id="3.30.1520.10">
    <property type="entry name" value="Phox-like domain"/>
    <property type="match status" value="1"/>
</dbReference>
<comment type="similarity">
    <text evidence="4 6">Belongs to the VPS17 family.</text>
</comment>
<dbReference type="PANTHER" id="PTHR47433:SF1">
    <property type="entry name" value="VACUOLAR PROTEIN SORTING-ASSOCIATED PROTEIN 17"/>
    <property type="match status" value="1"/>
</dbReference>
<dbReference type="PROSITE" id="PS50195">
    <property type="entry name" value="PX"/>
    <property type="match status" value="1"/>
</dbReference>
<evidence type="ECO:0000256" key="4">
    <source>
        <dbReference type="ARBA" id="ARBA00060860"/>
    </source>
</evidence>
<reference evidence="9" key="1">
    <citation type="submission" date="2014-02" db="EMBL/GenBank/DDBJ databases">
        <authorList>
            <person name="Genoscope - CEA"/>
        </authorList>
    </citation>
    <scope>NUCLEOTIDE SEQUENCE</scope>
    <source>
        <strain evidence="9">LS3</strain>
    </source>
</reference>
<dbReference type="Pfam" id="PF09325">
    <property type="entry name" value="Vps5"/>
    <property type="match status" value="1"/>
</dbReference>
<dbReference type="Pfam" id="PF00787">
    <property type="entry name" value="PX"/>
    <property type="match status" value="1"/>
</dbReference>
<feature type="region of interest" description="Disordered" evidence="7">
    <location>
        <begin position="499"/>
        <end position="560"/>
    </location>
</feature>
<dbReference type="Gene3D" id="1.20.1270.60">
    <property type="entry name" value="Arfaptin homology (AH) domain/BAR domain"/>
    <property type="match status" value="1"/>
</dbReference>
<dbReference type="GO" id="GO:0006886">
    <property type="term" value="P:intracellular protein transport"/>
    <property type="evidence" value="ECO:0007669"/>
    <property type="project" value="TreeGrafter"/>
</dbReference>
<dbReference type="GO" id="GO:0030905">
    <property type="term" value="C:retromer, tubulation complex"/>
    <property type="evidence" value="ECO:0007669"/>
    <property type="project" value="TreeGrafter"/>
</dbReference>
<feature type="compositionally biased region" description="Acidic residues" evidence="7">
    <location>
        <begin position="551"/>
        <end position="560"/>
    </location>
</feature>
<feature type="domain" description="PX" evidence="8">
    <location>
        <begin position="137"/>
        <end position="250"/>
    </location>
</feature>
<evidence type="ECO:0000256" key="6">
    <source>
        <dbReference type="PIRNR" id="PIRNR011791"/>
    </source>
</evidence>
<dbReference type="GO" id="GO:0005768">
    <property type="term" value="C:endosome"/>
    <property type="evidence" value="ECO:0007669"/>
    <property type="project" value="TreeGrafter"/>
</dbReference>
<dbReference type="InterPro" id="IPR053055">
    <property type="entry name" value="VPS17"/>
</dbReference>
<comment type="subunit">
    <text evidence="6">Component of the retromer complex.</text>
</comment>
<evidence type="ECO:0000256" key="1">
    <source>
        <dbReference type="ARBA" id="ARBA00022448"/>
    </source>
</evidence>
<dbReference type="InterPro" id="IPR027267">
    <property type="entry name" value="AH/BAR_dom_sf"/>
</dbReference>
<keyword evidence="1 6" id="KW-0813">Transport</keyword>
<evidence type="ECO:0000256" key="3">
    <source>
        <dbReference type="ARBA" id="ARBA00023054"/>
    </source>
</evidence>
<keyword evidence="2 6" id="KW-0653">Protein transport</keyword>
<dbReference type="SUPFAM" id="SSF64268">
    <property type="entry name" value="PX domain"/>
    <property type="match status" value="1"/>
</dbReference>
<name>A0A060SXI1_BLAAD</name>
<feature type="compositionally biased region" description="Polar residues" evidence="7">
    <location>
        <begin position="84"/>
        <end position="93"/>
    </location>
</feature>
<dbReference type="GO" id="GO:0042147">
    <property type="term" value="P:retrograde transport, endosome to Golgi"/>
    <property type="evidence" value="ECO:0007669"/>
    <property type="project" value="InterPro"/>
</dbReference>